<evidence type="ECO:0000313" key="1">
    <source>
        <dbReference type="EMBL" id="MDQ0010530.1"/>
    </source>
</evidence>
<proteinExistence type="predicted"/>
<comment type="caution">
    <text evidence="1">The sequence shown here is derived from an EMBL/GenBank/DDBJ whole genome shotgun (WGS) entry which is preliminary data.</text>
</comment>
<dbReference type="RefSeq" id="WP_306850612.1">
    <property type="nucleotide sequence ID" value="NZ_JAUSSK010000003.1"/>
</dbReference>
<organism evidence="1 2">
    <name type="scientific">Luteibacter jiangsuensis</name>
    <dbReference type="NCBI Taxonomy" id="637577"/>
    <lineage>
        <taxon>Bacteria</taxon>
        <taxon>Pseudomonadati</taxon>
        <taxon>Pseudomonadota</taxon>
        <taxon>Gammaproteobacteria</taxon>
        <taxon>Lysobacterales</taxon>
        <taxon>Rhodanobacteraceae</taxon>
        <taxon>Luteibacter</taxon>
    </lineage>
</organism>
<evidence type="ECO:0000313" key="2">
    <source>
        <dbReference type="Proteomes" id="UP001237737"/>
    </source>
</evidence>
<name>A0ABT9SZT9_9GAMM</name>
<keyword evidence="2" id="KW-1185">Reference proteome</keyword>
<dbReference type="Proteomes" id="UP001237737">
    <property type="component" value="Unassembled WGS sequence"/>
</dbReference>
<dbReference type="EMBL" id="JAUSSK010000003">
    <property type="protein sequence ID" value="MDQ0010530.1"/>
    <property type="molecule type" value="Genomic_DNA"/>
</dbReference>
<protein>
    <submittedName>
        <fullName evidence="1">Uncharacterized protein</fullName>
    </submittedName>
</protein>
<reference evidence="1 2" key="1">
    <citation type="submission" date="2023-07" db="EMBL/GenBank/DDBJ databases">
        <title>Sorghum-associated microbial communities from plants grown in Nebraska, USA.</title>
        <authorList>
            <person name="Schachtman D."/>
        </authorList>
    </citation>
    <scope>NUCLEOTIDE SEQUENCE [LARGE SCALE GENOMIC DNA]</scope>
    <source>
        <strain evidence="1 2">CC60</strain>
    </source>
</reference>
<sequence>MEQEKHDDISATLQRMAEEFSAKVSRYSEVSGLSNLQARKVLLAISGLRSTREKIRNLRGRADLPVSSDTESLFESLSIGQAFLAGGEREVDVAIERAEQDDFLAAFVATVHVVSDIAIALDFLASEERQSKASRAAVARHLVDNKRKEDAFELFLSREWKFKADAARAIERVFHVTYKTAERWISEWTRPIPPST</sequence>
<gene>
    <name evidence="1" type="ORF">J2T07_002720</name>
</gene>
<accession>A0ABT9SZT9</accession>